<sequence length="94" mass="10106">MVCPPLSRPRPFWAFKVNMEGSYRFVLGDGTVAEVTLLTRTASSPSLTCYPPLTPSPPTSTNSSASLRNSGIRATPSSDKGTTLTSLLRLKLTF</sequence>
<evidence type="ECO:0000256" key="1">
    <source>
        <dbReference type="SAM" id="MobiDB-lite"/>
    </source>
</evidence>
<dbReference type="AlphaFoldDB" id="A0AAE1ELV4"/>
<name>A0AAE1ELV4_PETCI</name>
<dbReference type="Proteomes" id="UP001286313">
    <property type="component" value="Unassembled WGS sequence"/>
</dbReference>
<organism evidence="2 3">
    <name type="scientific">Petrolisthes cinctipes</name>
    <name type="common">Flat porcelain crab</name>
    <dbReference type="NCBI Taxonomy" id="88211"/>
    <lineage>
        <taxon>Eukaryota</taxon>
        <taxon>Metazoa</taxon>
        <taxon>Ecdysozoa</taxon>
        <taxon>Arthropoda</taxon>
        <taxon>Crustacea</taxon>
        <taxon>Multicrustacea</taxon>
        <taxon>Malacostraca</taxon>
        <taxon>Eumalacostraca</taxon>
        <taxon>Eucarida</taxon>
        <taxon>Decapoda</taxon>
        <taxon>Pleocyemata</taxon>
        <taxon>Anomura</taxon>
        <taxon>Galatheoidea</taxon>
        <taxon>Porcellanidae</taxon>
        <taxon>Petrolisthes</taxon>
    </lineage>
</organism>
<accession>A0AAE1ELV4</accession>
<keyword evidence="3" id="KW-1185">Reference proteome</keyword>
<protein>
    <submittedName>
        <fullName evidence="2">Uncharacterized protein</fullName>
    </submittedName>
</protein>
<dbReference type="EMBL" id="JAWQEG010006218">
    <property type="protein sequence ID" value="KAK3855435.1"/>
    <property type="molecule type" value="Genomic_DNA"/>
</dbReference>
<gene>
    <name evidence="2" type="ORF">Pcinc_038159</name>
</gene>
<evidence type="ECO:0000313" key="2">
    <source>
        <dbReference type="EMBL" id="KAK3855435.1"/>
    </source>
</evidence>
<reference evidence="2" key="1">
    <citation type="submission" date="2023-10" db="EMBL/GenBank/DDBJ databases">
        <title>Genome assemblies of two species of porcelain crab, Petrolisthes cinctipes and Petrolisthes manimaculis (Anomura: Porcellanidae).</title>
        <authorList>
            <person name="Angst P."/>
        </authorList>
    </citation>
    <scope>NUCLEOTIDE SEQUENCE</scope>
    <source>
        <strain evidence="2">PB745_01</strain>
        <tissue evidence="2">Gill</tissue>
    </source>
</reference>
<evidence type="ECO:0000313" key="3">
    <source>
        <dbReference type="Proteomes" id="UP001286313"/>
    </source>
</evidence>
<proteinExistence type="predicted"/>
<feature type="region of interest" description="Disordered" evidence="1">
    <location>
        <begin position="48"/>
        <end position="81"/>
    </location>
</feature>
<comment type="caution">
    <text evidence="2">The sequence shown here is derived from an EMBL/GenBank/DDBJ whole genome shotgun (WGS) entry which is preliminary data.</text>
</comment>